<evidence type="ECO:0000313" key="2">
    <source>
        <dbReference type="Proteomes" id="UP000481087"/>
    </source>
</evidence>
<keyword evidence="2" id="KW-1185">Reference proteome</keyword>
<name>A0A6L8V0G3_9BACL</name>
<organism evidence="1 2">
    <name type="scientific">Paenibacillus silvestris</name>
    <dbReference type="NCBI Taxonomy" id="2606219"/>
    <lineage>
        <taxon>Bacteria</taxon>
        <taxon>Bacillati</taxon>
        <taxon>Bacillota</taxon>
        <taxon>Bacilli</taxon>
        <taxon>Bacillales</taxon>
        <taxon>Paenibacillaceae</taxon>
        <taxon>Paenibacillus</taxon>
    </lineage>
</organism>
<sequence>MIVKMTQQELGLVTKDTLCHVCFKPLIQAYKERVADQSVENSSIIMEQFYNELTNGQKALFSFQVYYNHAIKSLLEFYWWSAYFMAQPKIWLAIKAGLKYFEGDRMLNILENVEVTLKKSNHPISLNGFHVIREDMMHDENLLASISLLRTAFDEAAAETLQIINDRIQNNLHEFIEV</sequence>
<dbReference type="AlphaFoldDB" id="A0A6L8V0G3"/>
<gene>
    <name evidence="1" type="ORF">GQF01_13135</name>
</gene>
<protein>
    <submittedName>
        <fullName evidence="1">Uncharacterized protein</fullName>
    </submittedName>
</protein>
<dbReference type="Proteomes" id="UP000481087">
    <property type="component" value="Unassembled WGS sequence"/>
</dbReference>
<comment type="caution">
    <text evidence="1">The sequence shown here is derived from an EMBL/GenBank/DDBJ whole genome shotgun (WGS) entry which is preliminary data.</text>
</comment>
<accession>A0A6L8V0G3</accession>
<reference evidence="1 2" key="1">
    <citation type="submission" date="2019-12" db="EMBL/GenBank/DDBJ databases">
        <title>Paenibacillus sp. nov. sp. isolated from soil.</title>
        <authorList>
            <person name="Kim J."/>
            <person name="Jeong S.E."/>
            <person name="Jung H.S."/>
            <person name="Jeon C.O."/>
        </authorList>
    </citation>
    <scope>NUCLEOTIDE SEQUENCE [LARGE SCALE GENOMIC DNA]</scope>
    <source>
        <strain evidence="1 2">5J-6</strain>
    </source>
</reference>
<dbReference type="EMBL" id="WTUZ01000016">
    <property type="protein sequence ID" value="MZQ83051.1"/>
    <property type="molecule type" value="Genomic_DNA"/>
</dbReference>
<proteinExistence type="predicted"/>
<evidence type="ECO:0000313" key="1">
    <source>
        <dbReference type="EMBL" id="MZQ83051.1"/>
    </source>
</evidence>